<evidence type="ECO:0000256" key="1">
    <source>
        <dbReference type="ARBA" id="ARBA00007951"/>
    </source>
</evidence>
<comment type="similarity">
    <text evidence="1">Belongs to the glycosyl hydrolase 29 family.</text>
</comment>
<dbReference type="RefSeq" id="WP_163386773.1">
    <property type="nucleotide sequence ID" value="NZ_JAUFQS010000010.1"/>
</dbReference>
<keyword evidence="8" id="KW-1185">Reference proteome</keyword>
<proteinExistence type="inferred from homology"/>
<dbReference type="PANTHER" id="PTHR10030">
    <property type="entry name" value="ALPHA-L-FUCOSIDASE"/>
    <property type="match status" value="1"/>
</dbReference>
<name>A0ABT8C8Z4_9BACT</name>
<keyword evidence="5" id="KW-0326">Glycosidase</keyword>
<dbReference type="PANTHER" id="PTHR10030:SF37">
    <property type="entry name" value="ALPHA-L-FUCOSIDASE-RELATED"/>
    <property type="match status" value="1"/>
</dbReference>
<dbReference type="Gene3D" id="3.20.20.80">
    <property type="entry name" value="Glycosidases"/>
    <property type="match status" value="1"/>
</dbReference>
<dbReference type="SUPFAM" id="SSF51445">
    <property type="entry name" value="(Trans)glycosidases"/>
    <property type="match status" value="1"/>
</dbReference>
<evidence type="ECO:0000313" key="8">
    <source>
        <dbReference type="Proteomes" id="UP001236663"/>
    </source>
</evidence>
<accession>A0ABT8C8Z4</accession>
<keyword evidence="3" id="KW-0732">Signal</keyword>
<evidence type="ECO:0000259" key="6">
    <source>
        <dbReference type="Pfam" id="PF01120"/>
    </source>
</evidence>
<dbReference type="Proteomes" id="UP001236663">
    <property type="component" value="Unassembled WGS sequence"/>
</dbReference>
<reference evidence="8" key="1">
    <citation type="journal article" date="2019" name="Int. J. Syst. Evol. Microbiol.">
        <title>The Global Catalogue of Microorganisms (GCM) 10K type strain sequencing project: providing services to taxonomists for standard genome sequencing and annotation.</title>
        <authorList>
            <consortium name="The Broad Institute Genomics Platform"/>
            <consortium name="The Broad Institute Genome Sequencing Center for Infectious Disease"/>
            <person name="Wu L."/>
            <person name="Ma J."/>
        </authorList>
    </citation>
    <scope>NUCLEOTIDE SEQUENCE [LARGE SCALE GENOMIC DNA]</scope>
    <source>
        <strain evidence="8">CECT 7706</strain>
    </source>
</reference>
<evidence type="ECO:0000313" key="7">
    <source>
        <dbReference type="EMBL" id="MDN3688542.1"/>
    </source>
</evidence>
<protein>
    <recommendedName>
        <fullName evidence="2">alpha-L-fucosidase</fullName>
        <ecNumber evidence="2">3.2.1.51</ecNumber>
    </recommendedName>
</protein>
<dbReference type="InterPro" id="IPR000933">
    <property type="entry name" value="Glyco_hydro_29"/>
</dbReference>
<feature type="domain" description="Glycoside hydrolase family 29 N-terminal" evidence="6">
    <location>
        <begin position="81"/>
        <end position="369"/>
    </location>
</feature>
<keyword evidence="4" id="KW-0378">Hydrolase</keyword>
<dbReference type="InterPro" id="IPR017853">
    <property type="entry name" value="GH"/>
</dbReference>
<dbReference type="EC" id="3.2.1.51" evidence="2"/>
<evidence type="ECO:0000256" key="4">
    <source>
        <dbReference type="ARBA" id="ARBA00022801"/>
    </source>
</evidence>
<sequence>MLQFLSNCGNLFKKRNSLTLSLFFALCLNNVAQQQVPIPTPAQLQWQNAELAALVCWDMHVFDGEFYVQPKARITPVKDYNSFNPQNYDMDQWIRSLKDAGFKIAIFTVSHETGFFFHQSNATPYSMKALKWQNGQGDILRDFKAACEKYDILPGVYIGTRWNAYYGVYDFKVQGENEFGRNRQEHYNGMIEKIVAEIFTNYGDWAIVWFDGGAHGPEQGGPDVLSIFEEHQPNSIFYHNLQRADIRWGGSETGTVPYPSWGTFPYPAIGAGESAKKEIGANNFELLKTGDPNGSYYMPAMSDAPLRGHGGHDWFWEPNREHIIYPLENLVKMYYNSVGHNSTLILGVTPNADGLMPEPDVKRLKEFGDEIHRRFSNPLARTSGTGNNITLALEKPVSMNHIVLEEDISKGERVREFILEAEMNGKWTEIYKGSSIGHKHIVPIDTVHTDKIRFVTLSSVGEPQLKSLSVYKIDPLR</sequence>
<dbReference type="Pfam" id="PF01120">
    <property type="entry name" value="Alpha_L_fucos"/>
    <property type="match status" value="1"/>
</dbReference>
<evidence type="ECO:0000256" key="3">
    <source>
        <dbReference type="ARBA" id="ARBA00022729"/>
    </source>
</evidence>
<dbReference type="InterPro" id="IPR057739">
    <property type="entry name" value="Glyco_hydro_29_N"/>
</dbReference>
<gene>
    <name evidence="7" type="ORF">QWZ15_11930</name>
</gene>
<evidence type="ECO:0000256" key="2">
    <source>
        <dbReference type="ARBA" id="ARBA00012662"/>
    </source>
</evidence>
<dbReference type="EMBL" id="JAUFQS010000010">
    <property type="protein sequence ID" value="MDN3688542.1"/>
    <property type="molecule type" value="Genomic_DNA"/>
</dbReference>
<organism evidence="7 8">
    <name type="scientific">Cyclobacterium jeungdonense</name>
    <dbReference type="NCBI Taxonomy" id="708087"/>
    <lineage>
        <taxon>Bacteria</taxon>
        <taxon>Pseudomonadati</taxon>
        <taxon>Bacteroidota</taxon>
        <taxon>Cytophagia</taxon>
        <taxon>Cytophagales</taxon>
        <taxon>Cyclobacteriaceae</taxon>
        <taxon>Cyclobacterium</taxon>
    </lineage>
</organism>
<dbReference type="SMART" id="SM00812">
    <property type="entry name" value="Alpha_L_fucos"/>
    <property type="match status" value="1"/>
</dbReference>
<comment type="caution">
    <text evidence="7">The sequence shown here is derived from an EMBL/GenBank/DDBJ whole genome shotgun (WGS) entry which is preliminary data.</text>
</comment>
<dbReference type="Gene3D" id="2.60.120.260">
    <property type="entry name" value="Galactose-binding domain-like"/>
    <property type="match status" value="1"/>
</dbReference>
<evidence type="ECO:0000256" key="5">
    <source>
        <dbReference type="ARBA" id="ARBA00023295"/>
    </source>
</evidence>